<proteinExistence type="inferred from homology"/>
<keyword evidence="14" id="KW-0449">Lipoprotein</keyword>
<evidence type="ECO:0000256" key="4">
    <source>
        <dbReference type="ARBA" id="ARBA00022452"/>
    </source>
</evidence>
<evidence type="ECO:0000256" key="9">
    <source>
        <dbReference type="ARBA" id="ARBA00023065"/>
    </source>
</evidence>
<feature type="domain" description="Polysaccharide export protein N-terminal" evidence="16">
    <location>
        <begin position="72"/>
        <end position="155"/>
    </location>
</feature>
<feature type="domain" description="Outer-membrane lipoprotein Wza C-terminal" evidence="17">
    <location>
        <begin position="334"/>
        <end position="358"/>
    </location>
</feature>
<keyword evidence="8" id="KW-0625">Polysaccharide transport</keyword>
<dbReference type="PANTHER" id="PTHR33619:SF3">
    <property type="entry name" value="POLYSACCHARIDE EXPORT PROTEIN GFCE-RELATED"/>
    <property type="match status" value="1"/>
</dbReference>
<dbReference type="GO" id="GO:0015159">
    <property type="term" value="F:polysaccharide transmembrane transporter activity"/>
    <property type="evidence" value="ECO:0007669"/>
    <property type="project" value="InterPro"/>
</dbReference>
<dbReference type="Pfam" id="PF02563">
    <property type="entry name" value="Poly_export"/>
    <property type="match status" value="1"/>
</dbReference>
<feature type="domain" description="SLBB" evidence="18">
    <location>
        <begin position="245"/>
        <end position="330"/>
    </location>
</feature>
<keyword evidence="20" id="KW-1185">Reference proteome</keyword>
<keyword evidence="12" id="KW-0564">Palmitate</keyword>
<evidence type="ECO:0000256" key="1">
    <source>
        <dbReference type="ARBA" id="ARBA00004571"/>
    </source>
</evidence>
<evidence type="ECO:0000313" key="19">
    <source>
        <dbReference type="EMBL" id="AOE50177.1"/>
    </source>
</evidence>
<evidence type="ECO:0000256" key="2">
    <source>
        <dbReference type="ARBA" id="ARBA00009450"/>
    </source>
</evidence>
<feature type="domain" description="SLBB" evidence="18">
    <location>
        <begin position="161"/>
        <end position="239"/>
    </location>
</feature>
<evidence type="ECO:0000259" key="18">
    <source>
        <dbReference type="Pfam" id="PF22461"/>
    </source>
</evidence>
<dbReference type="Proteomes" id="UP000094147">
    <property type="component" value="Chromosome"/>
</dbReference>
<keyword evidence="9" id="KW-0406">Ion transport</keyword>
<evidence type="ECO:0000313" key="20">
    <source>
        <dbReference type="Proteomes" id="UP000094147"/>
    </source>
</evidence>
<evidence type="ECO:0000256" key="8">
    <source>
        <dbReference type="ARBA" id="ARBA00023047"/>
    </source>
</evidence>
<dbReference type="EMBL" id="CP012418">
    <property type="protein sequence ID" value="AOE50177.1"/>
    <property type="molecule type" value="Genomic_DNA"/>
</dbReference>
<evidence type="ECO:0000256" key="5">
    <source>
        <dbReference type="ARBA" id="ARBA00022597"/>
    </source>
</evidence>
<dbReference type="KEGG" id="ksd:KS2013_1465"/>
<dbReference type="GO" id="GO:0046930">
    <property type="term" value="C:pore complex"/>
    <property type="evidence" value="ECO:0007669"/>
    <property type="project" value="UniProtKB-KW"/>
</dbReference>
<evidence type="ECO:0000256" key="15">
    <source>
        <dbReference type="SAM" id="SignalP"/>
    </source>
</evidence>
<dbReference type="STRING" id="1144748.KS2013_1465"/>
<dbReference type="Pfam" id="PF18412">
    <property type="entry name" value="Wza_C"/>
    <property type="match status" value="1"/>
</dbReference>
<dbReference type="Gene3D" id="3.30.1950.10">
    <property type="entry name" value="wza like domain"/>
    <property type="match status" value="1"/>
</dbReference>
<evidence type="ECO:0000256" key="6">
    <source>
        <dbReference type="ARBA" id="ARBA00022692"/>
    </source>
</evidence>
<keyword evidence="11" id="KW-0472">Membrane</keyword>
<reference evidence="20" key="1">
    <citation type="submission" date="2015-08" db="EMBL/GenBank/DDBJ databases">
        <authorList>
            <person name="Kim K.M."/>
        </authorList>
    </citation>
    <scope>NUCLEOTIDE SEQUENCE [LARGE SCALE GENOMIC DNA]</scope>
    <source>
        <strain evidence="20">KCTC 23892</strain>
    </source>
</reference>
<dbReference type="InterPro" id="IPR054765">
    <property type="entry name" value="SLBB_dom"/>
</dbReference>
<dbReference type="GO" id="GO:0009279">
    <property type="term" value="C:cell outer membrane"/>
    <property type="evidence" value="ECO:0007669"/>
    <property type="project" value="UniProtKB-SubCell"/>
</dbReference>
<dbReference type="InterPro" id="IPR040716">
    <property type="entry name" value="Wza_C"/>
</dbReference>
<gene>
    <name evidence="19" type="ORF">KS2013_1465</name>
</gene>
<feature type="signal peptide" evidence="15">
    <location>
        <begin position="1"/>
        <end position="18"/>
    </location>
</feature>
<evidence type="ECO:0000256" key="14">
    <source>
        <dbReference type="ARBA" id="ARBA00023288"/>
    </source>
</evidence>
<feature type="chain" id="PRO_5008544141" evidence="15">
    <location>
        <begin position="19"/>
        <end position="360"/>
    </location>
</feature>
<evidence type="ECO:0000256" key="13">
    <source>
        <dbReference type="ARBA" id="ARBA00023237"/>
    </source>
</evidence>
<dbReference type="GO" id="GO:0015288">
    <property type="term" value="F:porin activity"/>
    <property type="evidence" value="ECO:0007669"/>
    <property type="project" value="UniProtKB-KW"/>
</dbReference>
<keyword evidence="3" id="KW-0813">Transport</keyword>
<dbReference type="Pfam" id="PF22461">
    <property type="entry name" value="SLBB_2"/>
    <property type="match status" value="2"/>
</dbReference>
<accession>A0A1B3BBM6</accession>
<keyword evidence="5 19" id="KW-0762">Sugar transport</keyword>
<evidence type="ECO:0000256" key="12">
    <source>
        <dbReference type="ARBA" id="ARBA00023139"/>
    </source>
</evidence>
<evidence type="ECO:0000259" key="17">
    <source>
        <dbReference type="Pfam" id="PF18412"/>
    </source>
</evidence>
<protein>
    <submittedName>
        <fullName evidence="19">Sugar transporter</fullName>
    </submittedName>
</protein>
<keyword evidence="13" id="KW-0998">Cell outer membrane</keyword>
<keyword evidence="10" id="KW-0626">Porin</keyword>
<comment type="subcellular location">
    <subcellularLocation>
        <location evidence="1">Cell outer membrane</location>
        <topology evidence="1">Multi-pass membrane protein</topology>
    </subcellularLocation>
</comment>
<dbReference type="InterPro" id="IPR049712">
    <property type="entry name" value="Poly_export"/>
</dbReference>
<dbReference type="GO" id="GO:0006811">
    <property type="term" value="P:monoatomic ion transport"/>
    <property type="evidence" value="ECO:0007669"/>
    <property type="project" value="UniProtKB-KW"/>
</dbReference>
<dbReference type="Gene3D" id="3.10.560.10">
    <property type="entry name" value="Outer membrane lipoprotein wza domain like"/>
    <property type="match status" value="2"/>
</dbReference>
<evidence type="ECO:0000256" key="11">
    <source>
        <dbReference type="ARBA" id="ARBA00023136"/>
    </source>
</evidence>
<dbReference type="RefSeq" id="WP_068991955.1">
    <property type="nucleotide sequence ID" value="NZ_CP012418.1"/>
</dbReference>
<dbReference type="OrthoDB" id="9808421at2"/>
<evidence type="ECO:0000256" key="7">
    <source>
        <dbReference type="ARBA" id="ARBA00022729"/>
    </source>
</evidence>
<evidence type="ECO:0000259" key="16">
    <source>
        <dbReference type="Pfam" id="PF02563"/>
    </source>
</evidence>
<keyword evidence="7 15" id="KW-0732">Signal</keyword>
<keyword evidence="6" id="KW-0812">Transmembrane</keyword>
<dbReference type="InterPro" id="IPR003715">
    <property type="entry name" value="Poly_export_N"/>
</dbReference>
<dbReference type="AlphaFoldDB" id="A0A1B3BBM6"/>
<dbReference type="PANTHER" id="PTHR33619">
    <property type="entry name" value="POLYSACCHARIDE EXPORT PROTEIN GFCE-RELATED"/>
    <property type="match status" value="1"/>
</dbReference>
<keyword evidence="4" id="KW-1134">Transmembrane beta strand</keyword>
<evidence type="ECO:0000256" key="10">
    <source>
        <dbReference type="ARBA" id="ARBA00023114"/>
    </source>
</evidence>
<evidence type="ECO:0000256" key="3">
    <source>
        <dbReference type="ARBA" id="ARBA00022448"/>
    </source>
</evidence>
<sequence precursor="true">MKLYICLAVVFVKGCVLAPGISIDKDVTSNEVSASEQVVNYDVVSITLEPFNSEKDLGTYLEQYSALISEELYQYKVQPGDVLLVTVFEHPELTMPGGPNTHPATSGTLVKADGTIYFPYIGKVAAAERTTAGIREEITSRLTKYLNNPQLDVRVVDYRSQKVSITGSVNNPKVLPITTSPLTILEAIQLAGGVSLDGDETQVRLIRGKDSYSLNLYEMQKAGFPFETLVLKDGDTVYVNSNIQKKVYVMGEVMKPQPVIISKYGLSLTQALGEVGGVDNLTADDEGIYVIRTHPETEGKFTIYHLDGSQKFAFIAGDNFMLKPRDVVYVSPSGITRWNRVLSQLLPTSVFLRNASDTGS</sequence>
<dbReference type="Gene3D" id="1.20.5.70">
    <property type="match status" value="1"/>
</dbReference>
<name>A0A1B3BBM6_9GAMM</name>
<comment type="similarity">
    <text evidence="2">Belongs to the BexD/CtrA/VexA family.</text>
</comment>
<organism evidence="19 20">
    <name type="scientific">Kangiella sediminilitoris</name>
    <dbReference type="NCBI Taxonomy" id="1144748"/>
    <lineage>
        <taxon>Bacteria</taxon>
        <taxon>Pseudomonadati</taxon>
        <taxon>Pseudomonadota</taxon>
        <taxon>Gammaproteobacteria</taxon>
        <taxon>Kangiellales</taxon>
        <taxon>Kangiellaceae</taxon>
        <taxon>Kangiella</taxon>
    </lineage>
</organism>